<sequence length="528" mass="58838">MPSEGNEVAFAMQLRHAIAQRTSTANKSEKGGSWKGDAKWGSRGVKRKRPSPGPGTNKKRVTETMTPLKKPGNGCLGGTASFITSTPCTQRPQVADMATAKPSIPESTDDVFEADDLMVPKVKAGRRSALKAHRQQSKGTRSRCRQVAVANHVAAMEEECSDPTSPVRSTLLGTLFSPVFQFFSGQTGKTDEPLELAAETPHSPGSVETPPPCVVADPPCHQDTPPLCPPEPEPAVAPMMTPNDVEPGSDMALDCDTTLGNDTTLSAEGDASCWASQWTQEDGREEGREEATPTEETQVEEWEQEVFDPYYFIKHLPPLTDEMRVPRPTLPLKTRSSREFCLVLDLDETLVHCSLNELDDAAFSFPVLFQDVTYQVYVRTRPHLHTFLERVSKLFEVIIFTASKKVYADKLMNLLDPQHRLIRHRLFREHCVCVNGNYIKDLGVLGRDLSRTIIIDNSPQAFGYQLDNGIPIPSWFTNDMDCELLRLLPFLESIIHKEDVRPYIRQHFRLHELLPPDNEPPGDATVAR</sequence>
<evidence type="ECO:0000256" key="3">
    <source>
        <dbReference type="ARBA" id="ARBA00037324"/>
    </source>
</evidence>
<keyword evidence="8" id="KW-1185">Reference proteome</keyword>
<gene>
    <name evidence="7" type="ORF">NP493_723g00011</name>
</gene>
<evidence type="ECO:0000259" key="6">
    <source>
        <dbReference type="PROSITE" id="PS50969"/>
    </source>
</evidence>
<feature type="compositionally biased region" description="Basic and acidic residues" evidence="5">
    <location>
        <begin position="281"/>
        <end position="291"/>
    </location>
</feature>
<dbReference type="GO" id="GO:0004721">
    <property type="term" value="F:phosphoprotein phosphatase activity"/>
    <property type="evidence" value="ECO:0007669"/>
    <property type="project" value="UniProtKB-KW"/>
</dbReference>
<evidence type="ECO:0000313" key="8">
    <source>
        <dbReference type="Proteomes" id="UP001209878"/>
    </source>
</evidence>
<evidence type="ECO:0000256" key="5">
    <source>
        <dbReference type="SAM" id="MobiDB-lite"/>
    </source>
</evidence>
<feature type="region of interest" description="Disordered" evidence="5">
    <location>
        <begin position="19"/>
        <end position="73"/>
    </location>
</feature>
<dbReference type="GO" id="GO:0005634">
    <property type="term" value="C:nucleus"/>
    <property type="evidence" value="ECO:0007669"/>
    <property type="project" value="UniProtKB-ARBA"/>
</dbReference>
<dbReference type="InterPro" id="IPR004274">
    <property type="entry name" value="FCP1_dom"/>
</dbReference>
<dbReference type="NCBIfam" id="TIGR02251">
    <property type="entry name" value="HIF-SF_euk"/>
    <property type="match status" value="1"/>
</dbReference>
<evidence type="ECO:0000313" key="7">
    <source>
        <dbReference type="EMBL" id="KAK2175534.1"/>
    </source>
</evidence>
<dbReference type="SUPFAM" id="SSF56784">
    <property type="entry name" value="HAD-like"/>
    <property type="match status" value="1"/>
</dbReference>
<dbReference type="InterPro" id="IPR050365">
    <property type="entry name" value="TIM50"/>
</dbReference>
<dbReference type="InterPro" id="IPR023214">
    <property type="entry name" value="HAD_sf"/>
</dbReference>
<dbReference type="SMART" id="SM00577">
    <property type="entry name" value="CPDc"/>
    <property type="match status" value="1"/>
</dbReference>
<feature type="domain" description="FCP1 homology" evidence="6">
    <location>
        <begin position="335"/>
        <end position="494"/>
    </location>
</feature>
<organism evidence="7 8">
    <name type="scientific">Ridgeia piscesae</name>
    <name type="common">Tubeworm</name>
    <dbReference type="NCBI Taxonomy" id="27915"/>
    <lineage>
        <taxon>Eukaryota</taxon>
        <taxon>Metazoa</taxon>
        <taxon>Spiralia</taxon>
        <taxon>Lophotrochozoa</taxon>
        <taxon>Annelida</taxon>
        <taxon>Polychaeta</taxon>
        <taxon>Sedentaria</taxon>
        <taxon>Canalipalpata</taxon>
        <taxon>Sabellida</taxon>
        <taxon>Siboglinidae</taxon>
        <taxon>Ridgeia</taxon>
    </lineage>
</organism>
<comment type="similarity">
    <text evidence="4">Belongs to the CTDSPL2 family.</text>
</comment>
<protein>
    <recommendedName>
        <fullName evidence="6">FCP1 homology domain-containing protein</fullName>
    </recommendedName>
</protein>
<dbReference type="PROSITE" id="PS50969">
    <property type="entry name" value="FCP1"/>
    <property type="match status" value="1"/>
</dbReference>
<dbReference type="Gene3D" id="3.40.50.1000">
    <property type="entry name" value="HAD superfamily/HAD-like"/>
    <property type="match status" value="1"/>
</dbReference>
<dbReference type="Pfam" id="PF03031">
    <property type="entry name" value="NIF"/>
    <property type="match status" value="1"/>
</dbReference>
<feature type="region of interest" description="Disordered" evidence="5">
    <location>
        <begin position="277"/>
        <end position="300"/>
    </location>
</feature>
<dbReference type="PANTHER" id="PTHR12210">
    <property type="entry name" value="DULLARD PROTEIN PHOSPHATASE"/>
    <property type="match status" value="1"/>
</dbReference>
<keyword evidence="1" id="KW-0378">Hydrolase</keyword>
<dbReference type="AlphaFoldDB" id="A0AAD9KPY8"/>
<comment type="caution">
    <text evidence="7">The sequence shown here is derived from an EMBL/GenBank/DDBJ whole genome shotgun (WGS) entry which is preliminary data.</text>
</comment>
<dbReference type="EMBL" id="JAODUO010000724">
    <property type="protein sequence ID" value="KAK2175534.1"/>
    <property type="molecule type" value="Genomic_DNA"/>
</dbReference>
<proteinExistence type="inferred from homology"/>
<dbReference type="InterPro" id="IPR011948">
    <property type="entry name" value="Dullard_phosphatase"/>
</dbReference>
<evidence type="ECO:0000256" key="1">
    <source>
        <dbReference type="ARBA" id="ARBA00022801"/>
    </source>
</evidence>
<name>A0AAD9KPY8_RIDPI</name>
<keyword evidence="2" id="KW-0904">Protein phosphatase</keyword>
<dbReference type="InterPro" id="IPR036412">
    <property type="entry name" value="HAD-like_sf"/>
</dbReference>
<dbReference type="CDD" id="cd07521">
    <property type="entry name" value="HAD_FCP1-like"/>
    <property type="match status" value="1"/>
</dbReference>
<evidence type="ECO:0000256" key="4">
    <source>
        <dbReference type="ARBA" id="ARBA00038355"/>
    </source>
</evidence>
<dbReference type="FunFam" id="3.40.50.1000:FF:000015">
    <property type="entry name" value="CTD small phosphatase-like protein 2"/>
    <property type="match status" value="1"/>
</dbReference>
<dbReference type="Proteomes" id="UP001209878">
    <property type="component" value="Unassembled WGS sequence"/>
</dbReference>
<evidence type="ECO:0000256" key="2">
    <source>
        <dbReference type="ARBA" id="ARBA00022912"/>
    </source>
</evidence>
<feature type="compositionally biased region" description="Basic and acidic residues" evidence="5">
    <location>
        <begin position="27"/>
        <end position="40"/>
    </location>
</feature>
<reference evidence="7" key="1">
    <citation type="journal article" date="2023" name="Mol. Biol. Evol.">
        <title>Third-Generation Sequencing Reveals the Adaptive Role of the Epigenome in Three Deep-Sea Polychaetes.</title>
        <authorList>
            <person name="Perez M."/>
            <person name="Aroh O."/>
            <person name="Sun Y."/>
            <person name="Lan Y."/>
            <person name="Juniper S.K."/>
            <person name="Young C.R."/>
            <person name="Angers B."/>
            <person name="Qian P.Y."/>
        </authorList>
    </citation>
    <scope>NUCLEOTIDE SEQUENCE</scope>
    <source>
        <strain evidence="7">R07B-5</strain>
    </source>
</reference>
<comment type="function">
    <text evidence="3">Probable phosphatase.</text>
</comment>
<accession>A0AAD9KPY8</accession>